<dbReference type="SUPFAM" id="SSF53955">
    <property type="entry name" value="Lysozyme-like"/>
    <property type="match status" value="1"/>
</dbReference>
<dbReference type="Gene3D" id="1.20.141.10">
    <property type="entry name" value="Chitosanase, subunit A, domain 1"/>
    <property type="match status" value="1"/>
</dbReference>
<evidence type="ECO:0000313" key="2">
    <source>
        <dbReference type="EMBL" id="GAA4260183.1"/>
    </source>
</evidence>
<evidence type="ECO:0000256" key="1">
    <source>
        <dbReference type="SAM" id="SignalP"/>
    </source>
</evidence>
<reference evidence="3" key="1">
    <citation type="journal article" date="2019" name="Int. J. Syst. Evol. Microbiol.">
        <title>The Global Catalogue of Microorganisms (GCM) 10K type strain sequencing project: providing services to taxonomists for standard genome sequencing and annotation.</title>
        <authorList>
            <consortium name="The Broad Institute Genomics Platform"/>
            <consortium name="The Broad Institute Genome Sequencing Center for Infectious Disease"/>
            <person name="Wu L."/>
            <person name="Ma J."/>
        </authorList>
    </citation>
    <scope>NUCLEOTIDE SEQUENCE [LARGE SCALE GENOMIC DNA]</scope>
    <source>
        <strain evidence="3">JCM 17441</strain>
    </source>
</reference>
<dbReference type="CDD" id="cd00978">
    <property type="entry name" value="chitosanase_GH46"/>
    <property type="match status" value="1"/>
</dbReference>
<accession>A0ABP8DNB7</accession>
<gene>
    <name evidence="2" type="primary">csn</name>
    <name evidence="2" type="ORF">GCM10022255_087840</name>
</gene>
<protein>
    <submittedName>
        <fullName evidence="2">Chitosanase</fullName>
    </submittedName>
</protein>
<dbReference type="Gene3D" id="3.30.386.10">
    <property type="entry name" value="Chitosanase, subunit A, domain 2"/>
    <property type="match status" value="1"/>
</dbReference>
<comment type="caution">
    <text evidence="2">The sequence shown here is derived from an EMBL/GenBank/DDBJ whole genome shotgun (WGS) entry which is preliminary data.</text>
</comment>
<dbReference type="RefSeq" id="WP_345137111.1">
    <property type="nucleotide sequence ID" value="NZ_BAABAT010000039.1"/>
</dbReference>
<dbReference type="Pfam" id="PF01374">
    <property type="entry name" value="Glyco_hydro_46"/>
    <property type="match status" value="1"/>
</dbReference>
<dbReference type="InterPro" id="IPR023099">
    <property type="entry name" value="Glyco_hydro_46_N"/>
</dbReference>
<dbReference type="InterPro" id="IPR023346">
    <property type="entry name" value="Lysozyme-like_dom_sf"/>
</dbReference>
<organism evidence="2 3">
    <name type="scientific">Dactylosporangium darangshiense</name>
    <dbReference type="NCBI Taxonomy" id="579108"/>
    <lineage>
        <taxon>Bacteria</taxon>
        <taxon>Bacillati</taxon>
        <taxon>Actinomycetota</taxon>
        <taxon>Actinomycetes</taxon>
        <taxon>Micromonosporales</taxon>
        <taxon>Micromonosporaceae</taxon>
        <taxon>Dactylosporangium</taxon>
    </lineage>
</organism>
<sequence length="275" mass="29550">MRRAGMWLAVLALAATAAACGGEPWPEAGHGPSAVELSEPQRRVADRLVSVFEHGDPGPHYEAVEALGDGRGYTCGTIGFTTSSTEVRTIVEDYAAEVPDARLARYLPRLRELADGGSGDTAGLPGFADDWAAAAADPRFRAQQDALADRLAFTPGRQAARRLGIRTPLGVAVLYDTAVQHGTGDDPDGLPALVERATAKAGGDPAGGVDERDWLEAFLDVREADLRHPHDEDTRAVWSESADRVDALRELVDDDRYRLDPPVRVTVDGDDFELR</sequence>
<feature type="signal peptide" evidence="1">
    <location>
        <begin position="1"/>
        <end position="19"/>
    </location>
</feature>
<keyword evidence="1" id="KW-0732">Signal</keyword>
<name>A0ABP8DNB7_9ACTN</name>
<evidence type="ECO:0000313" key="3">
    <source>
        <dbReference type="Proteomes" id="UP001500620"/>
    </source>
</evidence>
<proteinExistence type="predicted"/>
<dbReference type="PROSITE" id="PS51257">
    <property type="entry name" value="PROKAR_LIPOPROTEIN"/>
    <property type="match status" value="1"/>
</dbReference>
<dbReference type="InterPro" id="IPR000400">
    <property type="entry name" value="Glyco_hydro_46"/>
</dbReference>
<dbReference type="EMBL" id="BAABAT010000039">
    <property type="protein sequence ID" value="GAA4260183.1"/>
    <property type="molecule type" value="Genomic_DNA"/>
</dbReference>
<feature type="chain" id="PRO_5046456755" evidence="1">
    <location>
        <begin position="20"/>
        <end position="275"/>
    </location>
</feature>
<keyword evidence="3" id="KW-1185">Reference proteome</keyword>
<dbReference type="Proteomes" id="UP001500620">
    <property type="component" value="Unassembled WGS sequence"/>
</dbReference>